<evidence type="ECO:0000313" key="9">
    <source>
        <dbReference type="Proteomes" id="UP000005856"/>
    </source>
</evidence>
<name>A6F036_9GAMM</name>
<keyword evidence="8" id="KW-0456">Lyase</keyword>
<dbReference type="STRING" id="443152.MDG893_15205"/>
<reference evidence="8 9" key="1">
    <citation type="submission" date="2007-06" db="EMBL/GenBank/DDBJ databases">
        <authorList>
            <person name="Green D."/>
            <person name="Ferriera S."/>
            <person name="Johnson J."/>
            <person name="Kravitz S."/>
            <person name="Beeson K."/>
            <person name="Sutton G."/>
            <person name="Rogers Y.-H."/>
            <person name="Friedman R."/>
            <person name="Frazier M."/>
            <person name="Venter J.C."/>
        </authorList>
    </citation>
    <scope>NUCLEOTIDE SEQUENCE [LARGE SCALE GENOMIC DNA]</scope>
    <source>
        <strain evidence="8 9">DG893</strain>
    </source>
</reference>
<protein>
    <submittedName>
        <fullName evidence="8">Reactivating factor for ethanolamine ammonia lyase</fullName>
    </submittedName>
</protein>
<organism evidence="8 9">
    <name type="scientific">Marinobacter algicola DG893</name>
    <dbReference type="NCBI Taxonomy" id="443152"/>
    <lineage>
        <taxon>Bacteria</taxon>
        <taxon>Pseudomonadati</taxon>
        <taxon>Pseudomonadota</taxon>
        <taxon>Gammaproteobacteria</taxon>
        <taxon>Pseudomonadales</taxon>
        <taxon>Marinobacteraceae</taxon>
        <taxon>Marinobacter</taxon>
    </lineage>
</organism>
<sequence length="176" mass="18271">MTSDTVGFLDILLLISFSSLFSLGGGNGPLAIIQDRWVNSGLLEPSLFSWALALGYLSPGPKAGFLSGIGYYMYGLPGALAAIIGIILPTLVGAGAVTYWFDRLQPVIKRISLPAGFVIAGMISAAAWNLAKPIALTPIEIGAILAIAIWVGWRSPEPAFIVLGAAGVGLAGWMLA</sequence>
<feature type="transmembrane region" description="Helical" evidence="7">
    <location>
        <begin position="37"/>
        <end position="58"/>
    </location>
</feature>
<keyword evidence="3" id="KW-1003">Cell membrane</keyword>
<feature type="transmembrane region" description="Helical" evidence="7">
    <location>
        <begin position="111"/>
        <end position="128"/>
    </location>
</feature>
<evidence type="ECO:0000256" key="6">
    <source>
        <dbReference type="ARBA" id="ARBA00023136"/>
    </source>
</evidence>
<evidence type="ECO:0000256" key="5">
    <source>
        <dbReference type="ARBA" id="ARBA00022989"/>
    </source>
</evidence>
<dbReference type="Pfam" id="PF02417">
    <property type="entry name" value="Chromate_transp"/>
    <property type="match status" value="1"/>
</dbReference>
<comment type="similarity">
    <text evidence="2">Belongs to the chromate ion transporter (CHR) (TC 2.A.51) family.</text>
</comment>
<dbReference type="GO" id="GO:0015109">
    <property type="term" value="F:chromate transmembrane transporter activity"/>
    <property type="evidence" value="ECO:0007669"/>
    <property type="project" value="InterPro"/>
</dbReference>
<dbReference type="Proteomes" id="UP000005856">
    <property type="component" value="Unassembled WGS sequence"/>
</dbReference>
<evidence type="ECO:0000256" key="7">
    <source>
        <dbReference type="SAM" id="Phobius"/>
    </source>
</evidence>
<keyword evidence="5 7" id="KW-1133">Transmembrane helix</keyword>
<comment type="caution">
    <text evidence="8">The sequence shown here is derived from an EMBL/GenBank/DDBJ whole genome shotgun (WGS) entry which is preliminary data.</text>
</comment>
<dbReference type="EMBL" id="ABCP01000011">
    <property type="protein sequence ID" value="EDM47949.1"/>
    <property type="molecule type" value="Genomic_DNA"/>
</dbReference>
<dbReference type="GO" id="GO:0016829">
    <property type="term" value="F:lyase activity"/>
    <property type="evidence" value="ECO:0007669"/>
    <property type="project" value="UniProtKB-KW"/>
</dbReference>
<feature type="transmembrane region" description="Helical" evidence="7">
    <location>
        <begin position="134"/>
        <end position="152"/>
    </location>
</feature>
<gene>
    <name evidence="8" type="ORF">MDG893_15205</name>
</gene>
<evidence type="ECO:0000256" key="3">
    <source>
        <dbReference type="ARBA" id="ARBA00022475"/>
    </source>
</evidence>
<dbReference type="AlphaFoldDB" id="A6F036"/>
<dbReference type="OrthoDB" id="9027281at2"/>
<dbReference type="InterPro" id="IPR003370">
    <property type="entry name" value="Chromate_transpt"/>
</dbReference>
<keyword evidence="9" id="KW-1185">Reference proteome</keyword>
<keyword evidence="4 7" id="KW-0812">Transmembrane</keyword>
<feature type="transmembrane region" description="Helical" evidence="7">
    <location>
        <begin position="78"/>
        <end position="99"/>
    </location>
</feature>
<evidence type="ECO:0000313" key="8">
    <source>
        <dbReference type="EMBL" id="EDM47949.1"/>
    </source>
</evidence>
<keyword evidence="6 7" id="KW-0472">Membrane</keyword>
<evidence type="ECO:0000256" key="2">
    <source>
        <dbReference type="ARBA" id="ARBA00005262"/>
    </source>
</evidence>
<feature type="transmembrane region" description="Helical" evidence="7">
    <location>
        <begin position="6"/>
        <end position="25"/>
    </location>
</feature>
<evidence type="ECO:0000256" key="1">
    <source>
        <dbReference type="ARBA" id="ARBA00004651"/>
    </source>
</evidence>
<feature type="transmembrane region" description="Helical" evidence="7">
    <location>
        <begin position="159"/>
        <end position="175"/>
    </location>
</feature>
<evidence type="ECO:0000256" key="4">
    <source>
        <dbReference type="ARBA" id="ARBA00022692"/>
    </source>
</evidence>
<comment type="subcellular location">
    <subcellularLocation>
        <location evidence="1">Cell membrane</location>
        <topology evidence="1">Multi-pass membrane protein</topology>
    </subcellularLocation>
</comment>
<proteinExistence type="inferred from homology"/>
<accession>A6F036</accession>
<dbReference type="RefSeq" id="WP_007153632.1">
    <property type="nucleotide sequence ID" value="NZ_ABCP01000011.1"/>
</dbReference>
<dbReference type="GO" id="GO:0005886">
    <property type="term" value="C:plasma membrane"/>
    <property type="evidence" value="ECO:0007669"/>
    <property type="project" value="UniProtKB-SubCell"/>
</dbReference>